<evidence type="ECO:0000313" key="1">
    <source>
        <dbReference type="EMBL" id="RDB26415.1"/>
    </source>
</evidence>
<name>A0A369K1C2_HYPMA</name>
<proteinExistence type="predicted"/>
<keyword evidence="2" id="KW-1185">Reference proteome</keyword>
<dbReference type="AlphaFoldDB" id="A0A369K1C2"/>
<accession>A0A369K1C2</accession>
<dbReference type="EMBL" id="LUEZ02000040">
    <property type="protein sequence ID" value="RDB26415.1"/>
    <property type="molecule type" value="Genomic_DNA"/>
</dbReference>
<gene>
    <name evidence="1" type="ORF">Hypma_006698</name>
</gene>
<sequence length="81" mass="8872">MSKPPSGTLGDLIRALDVAQDNHLVIDESIFRQSLKDVQTRVAGLEEKCAQLLRCHAEALELVNQLLGPRRGEQCDSTSSV</sequence>
<comment type="caution">
    <text evidence="1">The sequence shown here is derived from an EMBL/GenBank/DDBJ whole genome shotgun (WGS) entry which is preliminary data.</text>
</comment>
<protein>
    <submittedName>
        <fullName evidence="1">Uncharacterized protein</fullName>
    </submittedName>
</protein>
<dbReference type="InParanoid" id="A0A369K1C2"/>
<reference evidence="1" key="1">
    <citation type="submission" date="2018-04" db="EMBL/GenBank/DDBJ databases">
        <title>Whole genome sequencing of Hypsizygus marmoreus.</title>
        <authorList>
            <person name="Choi I.-G."/>
            <person name="Min B."/>
            <person name="Kim J.-G."/>
            <person name="Kim S."/>
            <person name="Oh Y.-L."/>
            <person name="Kong W.-S."/>
            <person name="Park H."/>
            <person name="Jeong J."/>
            <person name="Song E.-S."/>
        </authorList>
    </citation>
    <scope>NUCLEOTIDE SEQUENCE [LARGE SCALE GENOMIC DNA]</scope>
    <source>
        <strain evidence="1">51987-8</strain>
    </source>
</reference>
<dbReference type="Proteomes" id="UP000076154">
    <property type="component" value="Unassembled WGS sequence"/>
</dbReference>
<evidence type="ECO:0000313" key="2">
    <source>
        <dbReference type="Proteomes" id="UP000076154"/>
    </source>
</evidence>
<organism evidence="1 2">
    <name type="scientific">Hypsizygus marmoreus</name>
    <name type="common">White beech mushroom</name>
    <name type="synonym">Agaricus marmoreus</name>
    <dbReference type="NCBI Taxonomy" id="39966"/>
    <lineage>
        <taxon>Eukaryota</taxon>
        <taxon>Fungi</taxon>
        <taxon>Dikarya</taxon>
        <taxon>Basidiomycota</taxon>
        <taxon>Agaricomycotina</taxon>
        <taxon>Agaricomycetes</taxon>
        <taxon>Agaricomycetidae</taxon>
        <taxon>Agaricales</taxon>
        <taxon>Tricholomatineae</taxon>
        <taxon>Lyophyllaceae</taxon>
        <taxon>Hypsizygus</taxon>
    </lineage>
</organism>